<dbReference type="InterPro" id="IPR014284">
    <property type="entry name" value="RNA_pol_sigma-70_dom"/>
</dbReference>
<evidence type="ECO:0000256" key="2">
    <source>
        <dbReference type="ARBA" id="ARBA00023015"/>
    </source>
</evidence>
<evidence type="ECO:0000256" key="4">
    <source>
        <dbReference type="ARBA" id="ARBA00023125"/>
    </source>
</evidence>
<dbReference type="PANTHER" id="PTHR43133:SF50">
    <property type="entry name" value="ECF RNA POLYMERASE SIGMA FACTOR SIGM"/>
    <property type="match status" value="1"/>
</dbReference>
<evidence type="ECO:0000256" key="3">
    <source>
        <dbReference type="ARBA" id="ARBA00023082"/>
    </source>
</evidence>
<dbReference type="Gene3D" id="1.10.1740.10">
    <property type="match status" value="1"/>
</dbReference>
<keyword evidence="8" id="KW-1185">Reference proteome</keyword>
<keyword evidence="4" id="KW-0238">DNA-binding</keyword>
<dbReference type="SUPFAM" id="SSF88659">
    <property type="entry name" value="Sigma3 and sigma4 domains of RNA polymerase sigma factors"/>
    <property type="match status" value="1"/>
</dbReference>
<keyword evidence="5" id="KW-0804">Transcription</keyword>
<dbReference type="Pfam" id="PF08281">
    <property type="entry name" value="Sigma70_r4_2"/>
    <property type="match status" value="1"/>
</dbReference>
<dbReference type="Gene3D" id="1.10.10.10">
    <property type="entry name" value="Winged helix-like DNA-binding domain superfamily/Winged helix DNA-binding domain"/>
    <property type="match status" value="1"/>
</dbReference>
<dbReference type="InterPro" id="IPR013249">
    <property type="entry name" value="RNA_pol_sigma70_r4_t2"/>
</dbReference>
<proteinExistence type="inferred from homology"/>
<protein>
    <submittedName>
        <fullName evidence="7">Sigma-70 family RNA polymerase sigma factor</fullName>
    </submittedName>
</protein>
<evidence type="ECO:0000256" key="5">
    <source>
        <dbReference type="ARBA" id="ARBA00023163"/>
    </source>
</evidence>
<comment type="similarity">
    <text evidence="1">Belongs to the sigma-70 factor family. ECF subfamily.</text>
</comment>
<accession>A0ABX1K2A4</accession>
<dbReference type="EMBL" id="JAAXOY010000436">
    <property type="protein sequence ID" value="NKY40706.1"/>
    <property type="molecule type" value="Genomic_DNA"/>
</dbReference>
<dbReference type="PANTHER" id="PTHR43133">
    <property type="entry name" value="RNA POLYMERASE ECF-TYPE SIGMA FACTO"/>
    <property type="match status" value="1"/>
</dbReference>
<dbReference type="Proteomes" id="UP000777774">
    <property type="component" value="Unassembled WGS sequence"/>
</dbReference>
<reference evidence="7 8" key="1">
    <citation type="submission" date="2020-04" db="EMBL/GenBank/DDBJ databases">
        <title>MicrobeNet Type strains.</title>
        <authorList>
            <person name="Nicholson A.C."/>
        </authorList>
    </citation>
    <scope>NUCLEOTIDE SEQUENCE [LARGE SCALE GENOMIC DNA]</scope>
    <source>
        <strain evidence="7 8">ATCC BAA-787</strain>
    </source>
</reference>
<keyword evidence="3" id="KW-0731">Sigma factor</keyword>
<keyword evidence="2" id="KW-0805">Transcription regulation</keyword>
<evidence type="ECO:0000313" key="7">
    <source>
        <dbReference type="EMBL" id="NKY40706.1"/>
    </source>
</evidence>
<evidence type="ECO:0000313" key="8">
    <source>
        <dbReference type="Proteomes" id="UP000777774"/>
    </source>
</evidence>
<evidence type="ECO:0000259" key="6">
    <source>
        <dbReference type="Pfam" id="PF08281"/>
    </source>
</evidence>
<feature type="domain" description="RNA polymerase sigma factor 70 region 4 type 2" evidence="6">
    <location>
        <begin position="103"/>
        <end position="154"/>
    </location>
</feature>
<evidence type="ECO:0000256" key="1">
    <source>
        <dbReference type="ARBA" id="ARBA00010641"/>
    </source>
</evidence>
<sequence length="181" mass="20338">MPAWEQVLDELLRTRGAALVRYATMLTGDSRSGEDLVQDAVVRCFSRRYALREAHAAESYVRRTILTLFVEEHRRRRRWGAVQHLLARADESPGPEPTSSARLDVQSAVATLPPRQRAVVVLRFYDDLTVPEIARTLGIADGTVKRYLSEATERLERLLGPLADAHDDIHLVDATPGRSAR</sequence>
<dbReference type="InterPro" id="IPR013324">
    <property type="entry name" value="RNA_pol_sigma_r3/r4-like"/>
</dbReference>
<comment type="caution">
    <text evidence="7">The sequence shown here is derived from an EMBL/GenBank/DDBJ whole genome shotgun (WGS) entry which is preliminary data.</text>
</comment>
<dbReference type="SUPFAM" id="SSF88946">
    <property type="entry name" value="Sigma2 domain of RNA polymerase sigma factors"/>
    <property type="match status" value="1"/>
</dbReference>
<dbReference type="InterPro" id="IPR013325">
    <property type="entry name" value="RNA_pol_sigma_r2"/>
</dbReference>
<dbReference type="RefSeq" id="WP_168679708.1">
    <property type="nucleotide sequence ID" value="NZ_JAAXOY010000436.1"/>
</dbReference>
<gene>
    <name evidence="7" type="ORF">HGA02_14580</name>
</gene>
<organism evidence="7 8">
    <name type="scientific">Cellulomonas septica</name>
    <dbReference type="NCBI Taxonomy" id="285080"/>
    <lineage>
        <taxon>Bacteria</taxon>
        <taxon>Bacillati</taxon>
        <taxon>Actinomycetota</taxon>
        <taxon>Actinomycetes</taxon>
        <taxon>Micrococcales</taxon>
        <taxon>Cellulomonadaceae</taxon>
        <taxon>Cellulomonas</taxon>
    </lineage>
</organism>
<dbReference type="CDD" id="cd06171">
    <property type="entry name" value="Sigma70_r4"/>
    <property type="match status" value="1"/>
</dbReference>
<name>A0ABX1K2A4_9CELL</name>
<dbReference type="InterPro" id="IPR039425">
    <property type="entry name" value="RNA_pol_sigma-70-like"/>
</dbReference>
<dbReference type="NCBIfam" id="TIGR02937">
    <property type="entry name" value="sigma70-ECF"/>
    <property type="match status" value="1"/>
</dbReference>
<dbReference type="InterPro" id="IPR036388">
    <property type="entry name" value="WH-like_DNA-bd_sf"/>
</dbReference>